<dbReference type="PANTHER" id="PTHR43479">
    <property type="entry name" value="ACREF/ENVCD OPERON REPRESSOR-RELATED"/>
    <property type="match status" value="1"/>
</dbReference>
<evidence type="ECO:0000313" key="3">
    <source>
        <dbReference type="Proteomes" id="UP000184447"/>
    </source>
</evidence>
<evidence type="ECO:0000313" key="2">
    <source>
        <dbReference type="EMBL" id="SHH35284.1"/>
    </source>
</evidence>
<organism evidence="2 3">
    <name type="scientific">Clostridium grantii DSM 8605</name>
    <dbReference type="NCBI Taxonomy" id="1121316"/>
    <lineage>
        <taxon>Bacteria</taxon>
        <taxon>Bacillati</taxon>
        <taxon>Bacillota</taxon>
        <taxon>Clostridia</taxon>
        <taxon>Eubacteriales</taxon>
        <taxon>Clostridiaceae</taxon>
        <taxon>Clostridium</taxon>
    </lineage>
</organism>
<name>A0A1M5S9U2_9CLOT</name>
<dbReference type="Gene3D" id="1.10.357.10">
    <property type="entry name" value="Tetracycline Repressor, domain 2"/>
    <property type="match status" value="1"/>
</dbReference>
<dbReference type="InterPro" id="IPR009057">
    <property type="entry name" value="Homeodomain-like_sf"/>
</dbReference>
<proteinExistence type="predicted"/>
<dbReference type="SUPFAM" id="SSF46689">
    <property type="entry name" value="Homeodomain-like"/>
    <property type="match status" value="1"/>
</dbReference>
<dbReference type="InterPro" id="IPR039532">
    <property type="entry name" value="TetR_C_Firmicutes"/>
</dbReference>
<feature type="domain" description="Transcriptional regulator TetR C-terminal Firmicutes type" evidence="1">
    <location>
        <begin position="71"/>
        <end position="173"/>
    </location>
</feature>
<sequence length="183" mass="21603">MATLTKKALAESLKILMKKATLDKINVTDVVSHCGVNRQTFYYHFKDIYDLVEWIYKTEAVESINKYKSYNTWQQGFFMIFEYVGNNLEFCTNCFNSLGREHLDRFLYDITFGFLMGVVDEVAEDTDVKYREKRFIANFYTYAFIGIMTQWIREGANEDPANIINDINQLIEGDIKRKIHNYL</sequence>
<dbReference type="InterPro" id="IPR050624">
    <property type="entry name" value="HTH-type_Tx_Regulator"/>
</dbReference>
<evidence type="ECO:0000259" key="1">
    <source>
        <dbReference type="Pfam" id="PF14278"/>
    </source>
</evidence>
<reference evidence="2 3" key="1">
    <citation type="submission" date="2016-11" db="EMBL/GenBank/DDBJ databases">
        <authorList>
            <person name="Jaros S."/>
            <person name="Januszkiewicz K."/>
            <person name="Wedrychowicz H."/>
        </authorList>
    </citation>
    <scope>NUCLEOTIDE SEQUENCE [LARGE SCALE GENOMIC DNA]</scope>
    <source>
        <strain evidence="2 3">DSM 8605</strain>
    </source>
</reference>
<dbReference type="PANTHER" id="PTHR43479:SF7">
    <property type="entry name" value="TETR-FAMILY TRANSCRIPTIONAL REGULATOR"/>
    <property type="match status" value="1"/>
</dbReference>
<dbReference type="Proteomes" id="UP000184447">
    <property type="component" value="Unassembled WGS sequence"/>
</dbReference>
<accession>A0A1M5S9U2</accession>
<protein>
    <submittedName>
        <fullName evidence="2">Transcriptional regulator, TetR family</fullName>
    </submittedName>
</protein>
<dbReference type="EMBL" id="FQXM01000004">
    <property type="protein sequence ID" value="SHH35284.1"/>
    <property type="molecule type" value="Genomic_DNA"/>
</dbReference>
<dbReference type="Pfam" id="PF14278">
    <property type="entry name" value="TetR_C_8"/>
    <property type="match status" value="1"/>
</dbReference>
<keyword evidence="3" id="KW-1185">Reference proteome</keyword>
<dbReference type="STRING" id="1121316.SAMN02745207_00827"/>
<dbReference type="RefSeq" id="WP_200801427.1">
    <property type="nucleotide sequence ID" value="NZ_FQXM01000004.1"/>
</dbReference>
<dbReference type="AlphaFoldDB" id="A0A1M5S9U2"/>
<gene>
    <name evidence="2" type="ORF">SAMN02745207_00827</name>
</gene>